<name>A0A1D2M8J2_ORCCI</name>
<comment type="caution">
    <text evidence="2">The sequence shown here is derived from an EMBL/GenBank/DDBJ whole genome shotgun (WGS) entry which is preliminary data.</text>
</comment>
<reference evidence="2 3" key="1">
    <citation type="journal article" date="2016" name="Genome Biol. Evol.">
        <title>Gene Family Evolution Reflects Adaptation to Soil Environmental Stressors in the Genome of the Collembolan Orchesella cincta.</title>
        <authorList>
            <person name="Faddeeva-Vakhrusheva A."/>
            <person name="Derks M.F."/>
            <person name="Anvar S.Y."/>
            <person name="Agamennone V."/>
            <person name="Suring W."/>
            <person name="Smit S."/>
            <person name="van Straalen N.M."/>
            <person name="Roelofs D."/>
        </authorList>
    </citation>
    <scope>NUCLEOTIDE SEQUENCE [LARGE SCALE GENOMIC DNA]</scope>
    <source>
        <tissue evidence="2">Mixed pool</tissue>
    </source>
</reference>
<evidence type="ECO:0000313" key="3">
    <source>
        <dbReference type="Proteomes" id="UP000094527"/>
    </source>
</evidence>
<feature type="region of interest" description="Disordered" evidence="1">
    <location>
        <begin position="100"/>
        <end position="167"/>
    </location>
</feature>
<dbReference type="Proteomes" id="UP000094527">
    <property type="component" value="Unassembled WGS sequence"/>
</dbReference>
<evidence type="ECO:0000256" key="1">
    <source>
        <dbReference type="SAM" id="MobiDB-lite"/>
    </source>
</evidence>
<proteinExistence type="predicted"/>
<accession>A0A1D2M8J2</accession>
<gene>
    <name evidence="2" type="ORF">Ocin01_17431</name>
</gene>
<sequence>MVVAVREVIGRAATAWREALLHLLSFISIHQRQQQQNPSRPPFSIESDVYGLYGNLINVRGLEDEGRFVDPLYDALRRSDPELNALDAKIIDSKISASSDESVGLGSRSSQQTTDSNAPTAIVGNNISPLPPNGEVGDGGSNADAGKKHSITTAGIMPTLPPQRKQCQGKSTKVSYGVFFPSICIRTSITHLTFGGSGEILFQLWPSRSILNPLFVDYFSSQVLRFIGGRRDFRVYDQFDKSRRRVDSSAFSVFYIYAYLILHLGRISSGHCVLECIIQGDPQSAHFPILQPSFEGNIIFGALLRRTTRVLLLYAVDGDEAEGDGSNALSMLLQLDLSLPALPYYIYMTTYSG</sequence>
<protein>
    <submittedName>
        <fullName evidence="2">Uncharacterized protein</fullName>
    </submittedName>
</protein>
<feature type="compositionally biased region" description="Polar residues" evidence="1">
    <location>
        <begin position="107"/>
        <end position="128"/>
    </location>
</feature>
<keyword evidence="3" id="KW-1185">Reference proteome</keyword>
<dbReference type="AlphaFoldDB" id="A0A1D2M8J2"/>
<evidence type="ECO:0000313" key="2">
    <source>
        <dbReference type="EMBL" id="ODM89252.1"/>
    </source>
</evidence>
<dbReference type="EMBL" id="LJIJ01002774">
    <property type="protein sequence ID" value="ODM89252.1"/>
    <property type="molecule type" value="Genomic_DNA"/>
</dbReference>
<organism evidence="2 3">
    <name type="scientific">Orchesella cincta</name>
    <name type="common">Springtail</name>
    <name type="synonym">Podura cincta</name>
    <dbReference type="NCBI Taxonomy" id="48709"/>
    <lineage>
        <taxon>Eukaryota</taxon>
        <taxon>Metazoa</taxon>
        <taxon>Ecdysozoa</taxon>
        <taxon>Arthropoda</taxon>
        <taxon>Hexapoda</taxon>
        <taxon>Collembola</taxon>
        <taxon>Entomobryomorpha</taxon>
        <taxon>Entomobryoidea</taxon>
        <taxon>Orchesellidae</taxon>
        <taxon>Orchesellinae</taxon>
        <taxon>Orchesella</taxon>
    </lineage>
</organism>